<feature type="transmembrane region" description="Helical" evidence="1">
    <location>
        <begin position="131"/>
        <end position="157"/>
    </location>
</feature>
<accession>A0A1H5RHX3</accession>
<keyword evidence="1" id="KW-0812">Transmembrane</keyword>
<dbReference type="EMBL" id="FNUJ01000012">
    <property type="protein sequence ID" value="SEF37081.1"/>
    <property type="molecule type" value="Genomic_DNA"/>
</dbReference>
<protein>
    <recommendedName>
        <fullName evidence="4">Tryptophan-associated transmembrane protein (Trp_oprn_chp)</fullName>
    </recommendedName>
</protein>
<dbReference type="AlphaFoldDB" id="A0A1H5RHX3"/>
<evidence type="ECO:0000313" key="2">
    <source>
        <dbReference type="EMBL" id="SEF37081.1"/>
    </source>
</evidence>
<feature type="transmembrane region" description="Helical" evidence="1">
    <location>
        <begin position="96"/>
        <end position="116"/>
    </location>
</feature>
<name>A0A1H5RHX3_9PSEU</name>
<feature type="transmembrane region" description="Helical" evidence="1">
    <location>
        <begin position="64"/>
        <end position="84"/>
    </location>
</feature>
<dbReference type="Proteomes" id="UP000198878">
    <property type="component" value="Unassembled WGS sequence"/>
</dbReference>
<dbReference type="STRING" id="218821.SAMN05421837_112192"/>
<proteinExistence type="predicted"/>
<sequence>MTLSSFSVKSVTWREWLGLAAGLLALGSTFLPWTTLSTNKPDIEVVLSSLPQSDVVRDAWNSSFFAWCPPLALVLAGVVVAVFGRIRKARVSGLPHLWLVVAAAALLLMVIGWFTLDWEFDADQRGIFDAAGIAISAGFGRFLGVLAAVVSGVAAFFDMRSARAESRQPRKRQPRSKSR</sequence>
<keyword evidence="3" id="KW-1185">Reference proteome</keyword>
<gene>
    <name evidence="2" type="ORF">SAMN05421837_112192</name>
</gene>
<keyword evidence="1" id="KW-0472">Membrane</keyword>
<evidence type="ECO:0000256" key="1">
    <source>
        <dbReference type="SAM" id="Phobius"/>
    </source>
</evidence>
<evidence type="ECO:0000313" key="3">
    <source>
        <dbReference type="Proteomes" id="UP000198878"/>
    </source>
</evidence>
<evidence type="ECO:0008006" key="4">
    <source>
        <dbReference type="Google" id="ProtNLM"/>
    </source>
</evidence>
<keyword evidence="1" id="KW-1133">Transmembrane helix</keyword>
<reference evidence="3" key="1">
    <citation type="submission" date="2016-10" db="EMBL/GenBank/DDBJ databases">
        <authorList>
            <person name="Varghese N."/>
            <person name="Submissions S."/>
        </authorList>
    </citation>
    <scope>NUCLEOTIDE SEQUENCE [LARGE SCALE GENOMIC DNA]</scope>
    <source>
        <strain evidence="3">DSM 44654</strain>
    </source>
</reference>
<organism evidence="2 3">
    <name type="scientific">Amycolatopsis pretoriensis</name>
    <dbReference type="NCBI Taxonomy" id="218821"/>
    <lineage>
        <taxon>Bacteria</taxon>
        <taxon>Bacillati</taxon>
        <taxon>Actinomycetota</taxon>
        <taxon>Actinomycetes</taxon>
        <taxon>Pseudonocardiales</taxon>
        <taxon>Pseudonocardiaceae</taxon>
        <taxon>Amycolatopsis</taxon>
    </lineage>
</organism>